<dbReference type="Pfam" id="PF01330">
    <property type="entry name" value="RuvA_N"/>
    <property type="match status" value="1"/>
</dbReference>
<comment type="function">
    <text evidence="6">The RuvA-RuvB-RuvC complex processes Holliday junction (HJ) DNA during genetic recombination and DNA repair, while the RuvA-RuvB complex plays an important role in the rescue of blocked DNA replication forks via replication fork reversal (RFR). RuvA specifically binds to HJ cruciform DNA, conferring on it an open structure. The RuvB hexamer acts as an ATP-dependent pump, pulling dsDNA into and through the RuvAB complex. HJ branch migration allows RuvC to scan DNA until it finds its consensus sequence, where it cleaves and resolves the cruciform DNA.</text>
</comment>
<evidence type="ECO:0000256" key="1">
    <source>
        <dbReference type="ARBA" id="ARBA00022490"/>
    </source>
</evidence>
<keyword evidence="8" id="KW-0378">Hydrolase</keyword>
<dbReference type="InterPro" id="IPR003583">
    <property type="entry name" value="Hlx-hairpin-Hlx_DNA-bd_motif"/>
</dbReference>
<feature type="domain" description="Helix-hairpin-helix DNA-binding motif class 1" evidence="7">
    <location>
        <begin position="72"/>
        <end position="91"/>
    </location>
</feature>
<dbReference type="GO" id="GO:0005737">
    <property type="term" value="C:cytoplasm"/>
    <property type="evidence" value="ECO:0007669"/>
    <property type="project" value="UniProtKB-SubCell"/>
</dbReference>
<keyword evidence="8" id="KW-0547">Nucleotide-binding</keyword>
<feature type="region of interest" description="Domain III" evidence="6">
    <location>
        <begin position="150"/>
        <end position="197"/>
    </location>
</feature>
<dbReference type="EMBL" id="LSGP01000013">
    <property type="protein sequence ID" value="KYZ77579.1"/>
    <property type="molecule type" value="Genomic_DNA"/>
</dbReference>
<dbReference type="CDD" id="cd14332">
    <property type="entry name" value="UBA_RuvA_C"/>
    <property type="match status" value="1"/>
</dbReference>
<proteinExistence type="inferred from homology"/>
<evidence type="ECO:0000256" key="6">
    <source>
        <dbReference type="HAMAP-Rule" id="MF_00031"/>
    </source>
</evidence>
<dbReference type="InterPro" id="IPR011114">
    <property type="entry name" value="RuvA_C"/>
</dbReference>
<dbReference type="Pfam" id="PF07499">
    <property type="entry name" value="RuvA_C"/>
    <property type="match status" value="1"/>
</dbReference>
<keyword evidence="8" id="KW-0347">Helicase</keyword>
<evidence type="ECO:0000256" key="3">
    <source>
        <dbReference type="ARBA" id="ARBA00023125"/>
    </source>
</evidence>
<comment type="similarity">
    <text evidence="6">Belongs to the RuvA family.</text>
</comment>
<gene>
    <name evidence="6" type="primary">ruvA</name>
    <name evidence="8" type="ORF">AXX12_05595</name>
</gene>
<comment type="subcellular location">
    <subcellularLocation>
        <location evidence="6">Cytoplasm</location>
    </subcellularLocation>
</comment>
<dbReference type="InterPro" id="IPR013849">
    <property type="entry name" value="DNA_helicase_Holl-junc_RuvA_I"/>
</dbReference>
<dbReference type="OrthoDB" id="5293449at2"/>
<dbReference type="NCBIfam" id="TIGR00084">
    <property type="entry name" value="ruvA"/>
    <property type="match status" value="1"/>
</dbReference>
<keyword evidence="2 6" id="KW-0227">DNA damage</keyword>
<evidence type="ECO:0000313" key="8">
    <source>
        <dbReference type="EMBL" id="KYZ77579.1"/>
    </source>
</evidence>
<dbReference type="Gene3D" id="1.10.8.10">
    <property type="entry name" value="DNA helicase RuvA subunit, C-terminal domain"/>
    <property type="match status" value="1"/>
</dbReference>
<dbReference type="GO" id="GO:0006281">
    <property type="term" value="P:DNA repair"/>
    <property type="evidence" value="ECO:0007669"/>
    <property type="project" value="UniProtKB-UniRule"/>
</dbReference>
<organism evidence="8 9">
    <name type="scientific">Anaerosporomusa subterranea</name>
    <dbReference type="NCBI Taxonomy" id="1794912"/>
    <lineage>
        <taxon>Bacteria</taxon>
        <taxon>Bacillati</taxon>
        <taxon>Bacillota</taxon>
        <taxon>Negativicutes</taxon>
        <taxon>Acetonemataceae</taxon>
        <taxon>Anaerosporomusa</taxon>
    </lineage>
</organism>
<dbReference type="Pfam" id="PF14520">
    <property type="entry name" value="HHH_5"/>
    <property type="match status" value="1"/>
</dbReference>
<dbReference type="GO" id="GO:0000400">
    <property type="term" value="F:four-way junction DNA binding"/>
    <property type="evidence" value="ECO:0007669"/>
    <property type="project" value="UniProtKB-UniRule"/>
</dbReference>
<accession>A0A154BUH1</accession>
<dbReference type="SMART" id="SM00278">
    <property type="entry name" value="HhH1"/>
    <property type="match status" value="2"/>
</dbReference>
<sequence>MIGYVRGKISHLFPDSCFVDVNGVGYRVFIPQSTRQNLSKGAETTLFTYLNVREDALLLYGFSSQQEYDLFILLTSVSGIGPKVGLGILSAISPTDFIMAVGQKNFSLLTKIPGVGKKTAERIVLELKDKIGEADPDNVIIAAATDAAGSIQAEALQALLTLGYTQQEITPVLRKAAEATSVEEIIKLALKEFSGRS</sequence>
<evidence type="ECO:0000256" key="5">
    <source>
        <dbReference type="ARBA" id="ARBA00023204"/>
    </source>
</evidence>
<dbReference type="InterPro" id="IPR012340">
    <property type="entry name" value="NA-bd_OB-fold"/>
</dbReference>
<dbReference type="HAMAP" id="MF_00031">
    <property type="entry name" value="DNA_HJ_migration_RuvA"/>
    <property type="match status" value="1"/>
</dbReference>
<dbReference type="InterPro" id="IPR036267">
    <property type="entry name" value="RuvA_C_sf"/>
</dbReference>
<protein>
    <recommendedName>
        <fullName evidence="6">Holliday junction branch migration complex subunit RuvA</fullName>
    </recommendedName>
</protein>
<dbReference type="Gene3D" id="2.40.50.140">
    <property type="entry name" value="Nucleic acid-binding proteins"/>
    <property type="match status" value="1"/>
</dbReference>
<dbReference type="InterPro" id="IPR000085">
    <property type="entry name" value="RuvA"/>
</dbReference>
<comment type="domain">
    <text evidence="6">Has three domains with a flexible linker between the domains II and III and assumes an 'L' shape. Domain III is highly mobile and contacts RuvB.</text>
</comment>
<reference evidence="8 9" key="1">
    <citation type="submission" date="2016-02" db="EMBL/GenBank/DDBJ databases">
        <title>Anaerosporomusa subterraneum gen. nov., sp. nov., a spore-forming obligate anaerobe isolated from saprolite.</title>
        <authorList>
            <person name="Choi J.K."/>
            <person name="Shah M."/>
            <person name="Yee N."/>
        </authorList>
    </citation>
    <scope>NUCLEOTIDE SEQUENCE [LARGE SCALE GENOMIC DNA]</scope>
    <source>
        <strain evidence="8 9">RU4</strain>
    </source>
</reference>
<keyword evidence="4 6" id="KW-0233">DNA recombination</keyword>
<feature type="domain" description="Helix-hairpin-helix DNA-binding motif class 1" evidence="7">
    <location>
        <begin position="107"/>
        <end position="126"/>
    </location>
</feature>
<dbReference type="InterPro" id="IPR010994">
    <property type="entry name" value="RuvA_2-like"/>
</dbReference>
<dbReference type="SUPFAM" id="SSF46929">
    <property type="entry name" value="DNA helicase RuvA subunit, C-terminal domain"/>
    <property type="match status" value="1"/>
</dbReference>
<dbReference type="GO" id="GO:0048476">
    <property type="term" value="C:Holliday junction resolvase complex"/>
    <property type="evidence" value="ECO:0007669"/>
    <property type="project" value="UniProtKB-UniRule"/>
</dbReference>
<evidence type="ECO:0000259" key="7">
    <source>
        <dbReference type="SMART" id="SM00278"/>
    </source>
</evidence>
<name>A0A154BUH1_ANASB</name>
<dbReference type="RefSeq" id="WP_066240179.1">
    <property type="nucleotide sequence ID" value="NZ_LSGP01000013.1"/>
</dbReference>
<keyword evidence="1 6" id="KW-0963">Cytoplasm</keyword>
<dbReference type="SUPFAM" id="SSF50249">
    <property type="entry name" value="Nucleic acid-binding proteins"/>
    <property type="match status" value="1"/>
</dbReference>
<dbReference type="GO" id="GO:0006310">
    <property type="term" value="P:DNA recombination"/>
    <property type="evidence" value="ECO:0007669"/>
    <property type="project" value="UniProtKB-UniRule"/>
</dbReference>
<dbReference type="GO" id="GO:0009379">
    <property type="term" value="C:Holliday junction helicase complex"/>
    <property type="evidence" value="ECO:0007669"/>
    <property type="project" value="InterPro"/>
</dbReference>
<keyword evidence="8" id="KW-0067">ATP-binding</keyword>
<dbReference type="SUPFAM" id="SSF47781">
    <property type="entry name" value="RuvA domain 2-like"/>
    <property type="match status" value="1"/>
</dbReference>
<keyword evidence="9" id="KW-1185">Reference proteome</keyword>
<evidence type="ECO:0000313" key="9">
    <source>
        <dbReference type="Proteomes" id="UP000076268"/>
    </source>
</evidence>
<keyword evidence="5 6" id="KW-0234">DNA repair</keyword>
<dbReference type="STRING" id="1794912.AXX12_05595"/>
<keyword evidence="3 6" id="KW-0238">DNA-binding</keyword>
<dbReference type="Gene3D" id="1.10.150.20">
    <property type="entry name" value="5' to 3' exonuclease, C-terminal subdomain"/>
    <property type="match status" value="1"/>
</dbReference>
<evidence type="ECO:0000256" key="4">
    <source>
        <dbReference type="ARBA" id="ARBA00023172"/>
    </source>
</evidence>
<dbReference type="AlphaFoldDB" id="A0A154BUH1"/>
<evidence type="ECO:0000256" key="2">
    <source>
        <dbReference type="ARBA" id="ARBA00022763"/>
    </source>
</evidence>
<dbReference type="GO" id="GO:0009378">
    <property type="term" value="F:four-way junction helicase activity"/>
    <property type="evidence" value="ECO:0007669"/>
    <property type="project" value="InterPro"/>
</dbReference>
<comment type="subunit">
    <text evidence="6">Homotetramer. Forms an RuvA(8)-RuvB(12)-Holliday junction (HJ) complex. HJ DNA is sandwiched between 2 RuvA tetramers; dsDNA enters through RuvA and exits via RuvB. An RuvB hexamer assembles on each DNA strand where it exits the tetramer. Each RuvB hexamer is contacted by two RuvA subunits (via domain III) on 2 adjacent RuvB subunits; this complex drives branch migration. In the full resolvosome a probable DNA-RuvA(4)-RuvB(12)-RuvC(2) complex forms which resolves the HJ.</text>
</comment>
<comment type="caution">
    <text evidence="8">The sequence shown here is derived from an EMBL/GenBank/DDBJ whole genome shotgun (WGS) entry which is preliminary data.</text>
</comment>
<comment type="caution">
    <text evidence="6">Lacks conserved residue(s) required for the propagation of feature annotation.</text>
</comment>
<dbReference type="GO" id="GO:0005524">
    <property type="term" value="F:ATP binding"/>
    <property type="evidence" value="ECO:0007669"/>
    <property type="project" value="InterPro"/>
</dbReference>
<dbReference type="Proteomes" id="UP000076268">
    <property type="component" value="Unassembled WGS sequence"/>
</dbReference>